<feature type="domain" description="DUF4214" evidence="1">
    <location>
        <begin position="200"/>
        <end position="243"/>
    </location>
</feature>
<evidence type="ECO:0000313" key="3">
    <source>
        <dbReference type="Proteomes" id="UP000248196"/>
    </source>
</evidence>
<sequence length="1041" mass="111540">MRHLMSFLSLQQDVAILFYATLGKQADSETLNFFAKQLDLGRYNKSQLANTFIQSQDGHQRYDGLTTAQKIQYIYKNTTGESPSSNLLATLVAQVNAGQSLGQLTKDLIGGVKSYTGSNAHQVGQQHHLLEVIETTLYPALSPYPDNAAAAADIQAMFYVVGSLIAADGVNYWSSILAQGKANANYIAGRFVDTRSGLKELSNEEFVKTVYKNTFGVDAGASEIASYVAGLNNNTETRGDVLMRLITDIRNDTSHDTAKQNFQNATHVYAAGELPALNYQETVALLFLQLAKNTLLNASGLDSFSKFLASGKSDLDLLTLLAKSTHFQDATNFAKVYAKLYGTTLNDLQKQAILQQAGNNPLQATLNIIDTFRHGEAPLDSGPVPSIDDMVNLEYKIGSELGYQIRGNLSLSNTDGTLTGPLNSGVQHTLSHAEIAQLLQITLNVDVGVAVDLSFAKSLQQVSLQGDFAASLTTLNSLKSKSVTLNLTDKNVANTAGLVEFTNGQNSSILTDQLNVAATHARLNLNGASEIRLLWKGNAFPDGSNRVSSDFTATLTSTKYDSSFGIVSANFITKDVLLTSAPGGSVEGVIQSNLNQFLHFQFIDLAYYRGTANIYLYGKLVATEGTNVFDAGLLDQTASIYNEHYADVSSLTQAEAAQKDSTGTIWTGSRGFNLSGFADNVHVINVSLSHMTTLRISDNASSKSKVHLETVNGSEAPHWNMEIGNSKTSTVDGGTVSLTSHSTAVSGESLSIASWGTSNNILTLAGGSTHIETLELYGSTTLNLTIKADFSDSLKNIVIPVIEDPWSNPPVITANLTLEKGGTGGGEFYQLLQSLSNHSAYDGLIDQLSGDQLTIAYTATNSFSIQGNTTLTRYQGGDPYSGSNKISFNSSSIDSMVTIEKLETSDTIFLGKGAEQWKFGSHTSQTMAVYGSVSKPTAVDALFNSLTVESKDNGQDIFAKALDKITNGASKSSLAEVGAVKIGNNVYVVVDNNHNQQFDQDDSVFSLGDKDVYQIAGNVHYQAPSVTLNGIHQGVDEAIIA</sequence>
<evidence type="ECO:0000259" key="1">
    <source>
        <dbReference type="Pfam" id="PF13946"/>
    </source>
</evidence>
<dbReference type="AlphaFoldDB" id="A0A318P5L2"/>
<gene>
    <name evidence="2" type="ORF">CT690_00520</name>
</gene>
<reference evidence="2 3" key="1">
    <citation type="submission" date="2017-11" db="EMBL/GenBank/DDBJ databases">
        <title>Genome sequence of the oocydin A producing rhizobacterium Serratia plymuthica 4Rx5.</title>
        <authorList>
            <person name="Matilla M.A."/>
            <person name="Udaondo Z."/>
            <person name="Salmond G.P.C."/>
        </authorList>
    </citation>
    <scope>NUCLEOTIDE SEQUENCE [LARGE SCALE GENOMIC DNA]</scope>
    <source>
        <strain evidence="2 3">4Rx5</strain>
    </source>
</reference>
<protein>
    <submittedName>
        <fullName evidence="2">DUF4214 domain-containing protein</fullName>
    </submittedName>
</protein>
<dbReference type="Proteomes" id="UP000248196">
    <property type="component" value="Unassembled WGS sequence"/>
</dbReference>
<organism evidence="2 3">
    <name type="scientific">Serratia plymuthica</name>
    <dbReference type="NCBI Taxonomy" id="82996"/>
    <lineage>
        <taxon>Bacteria</taxon>
        <taxon>Pseudomonadati</taxon>
        <taxon>Pseudomonadota</taxon>
        <taxon>Gammaproteobacteria</taxon>
        <taxon>Enterobacterales</taxon>
        <taxon>Yersiniaceae</taxon>
        <taxon>Serratia</taxon>
    </lineage>
</organism>
<evidence type="ECO:0000313" key="2">
    <source>
        <dbReference type="EMBL" id="PYD39802.1"/>
    </source>
</evidence>
<proteinExistence type="predicted"/>
<name>A0A318P5L2_SERPL</name>
<dbReference type="EMBL" id="PESE01000001">
    <property type="protein sequence ID" value="PYD39802.1"/>
    <property type="molecule type" value="Genomic_DNA"/>
</dbReference>
<accession>A0A318P5L2</accession>
<dbReference type="Pfam" id="PF13946">
    <property type="entry name" value="DUF4214"/>
    <property type="match status" value="1"/>
</dbReference>
<dbReference type="InterPro" id="IPR025282">
    <property type="entry name" value="DUF4214"/>
</dbReference>
<comment type="caution">
    <text evidence="2">The sequence shown here is derived from an EMBL/GenBank/DDBJ whole genome shotgun (WGS) entry which is preliminary data.</text>
</comment>